<dbReference type="EC" id="1.1.1.25" evidence="2"/>
<dbReference type="EMBL" id="LNQE01001131">
    <property type="protein sequence ID" value="KUG20889.1"/>
    <property type="molecule type" value="Genomic_DNA"/>
</dbReference>
<dbReference type="GO" id="GO:0004764">
    <property type="term" value="F:shikimate 3-dehydrogenase (NADP+) activity"/>
    <property type="evidence" value="ECO:0007669"/>
    <property type="project" value="UniProtKB-EC"/>
</dbReference>
<keyword evidence="2" id="KW-0418">Kinase</keyword>
<dbReference type="GO" id="GO:0005829">
    <property type="term" value="C:cytosol"/>
    <property type="evidence" value="ECO:0007669"/>
    <property type="project" value="TreeGrafter"/>
</dbReference>
<dbReference type="InterPro" id="IPR022893">
    <property type="entry name" value="Shikimate_DH_fam"/>
</dbReference>
<dbReference type="GO" id="GO:0019632">
    <property type="term" value="P:shikimate metabolic process"/>
    <property type="evidence" value="ECO:0007669"/>
    <property type="project" value="TreeGrafter"/>
</dbReference>
<dbReference type="SUPFAM" id="SSF51735">
    <property type="entry name" value="NAD(P)-binding Rossmann-fold domains"/>
    <property type="match status" value="1"/>
</dbReference>
<dbReference type="InterPro" id="IPR041121">
    <property type="entry name" value="SDH_C"/>
</dbReference>
<name>A0A0W8FJ62_9ZZZZ</name>
<dbReference type="CDD" id="cd01065">
    <property type="entry name" value="NAD_bind_Shikimate_DH"/>
    <property type="match status" value="1"/>
</dbReference>
<proteinExistence type="predicted"/>
<dbReference type="Pfam" id="PF18317">
    <property type="entry name" value="SDH_C"/>
    <property type="match status" value="1"/>
</dbReference>
<dbReference type="PANTHER" id="PTHR21089:SF1">
    <property type="entry name" value="BIFUNCTIONAL 3-DEHYDROQUINATE DEHYDRATASE_SHIKIMATE DEHYDROGENASE, CHLOROPLASTIC"/>
    <property type="match status" value="1"/>
</dbReference>
<accession>A0A0W8FJ62</accession>
<gene>
    <name evidence="2" type="ORF">ASZ90_009377</name>
</gene>
<dbReference type="AlphaFoldDB" id="A0A0W8FJ62"/>
<evidence type="ECO:0000259" key="1">
    <source>
        <dbReference type="Pfam" id="PF18317"/>
    </source>
</evidence>
<evidence type="ECO:0000313" key="2">
    <source>
        <dbReference type="EMBL" id="KUG20889.1"/>
    </source>
</evidence>
<dbReference type="GO" id="GO:0004765">
    <property type="term" value="F:shikimate kinase activity"/>
    <property type="evidence" value="ECO:0007669"/>
    <property type="project" value="UniProtKB-EC"/>
</dbReference>
<feature type="domain" description="SDH C-terminal" evidence="1">
    <location>
        <begin position="88"/>
        <end position="117"/>
    </location>
</feature>
<reference evidence="2" key="1">
    <citation type="journal article" date="2015" name="Proc. Natl. Acad. Sci. U.S.A.">
        <title>Networks of energetic and metabolic interactions define dynamics in microbial communities.</title>
        <authorList>
            <person name="Embree M."/>
            <person name="Liu J.K."/>
            <person name="Al-Bassam M.M."/>
            <person name="Zengler K."/>
        </authorList>
    </citation>
    <scope>NUCLEOTIDE SEQUENCE</scope>
</reference>
<protein>
    <submittedName>
        <fullName evidence="2">Shikimate kinase i / shikimate 5-dehydrogenase i alpha</fullName>
        <ecNumber evidence="2">1.1.1.25</ecNumber>
        <ecNumber evidence="2">2.7.1.71</ecNumber>
    </submittedName>
</protein>
<dbReference type="EC" id="2.7.1.71" evidence="2"/>
<dbReference type="GO" id="GO:0050661">
    <property type="term" value="F:NADP binding"/>
    <property type="evidence" value="ECO:0007669"/>
    <property type="project" value="TreeGrafter"/>
</dbReference>
<dbReference type="GO" id="GO:0009423">
    <property type="term" value="P:chorismate biosynthetic process"/>
    <property type="evidence" value="ECO:0007669"/>
    <property type="project" value="TreeGrafter"/>
</dbReference>
<keyword evidence="2" id="KW-0808">Transferase</keyword>
<dbReference type="InterPro" id="IPR036291">
    <property type="entry name" value="NAD(P)-bd_dom_sf"/>
</dbReference>
<organism evidence="2">
    <name type="scientific">hydrocarbon metagenome</name>
    <dbReference type="NCBI Taxonomy" id="938273"/>
    <lineage>
        <taxon>unclassified sequences</taxon>
        <taxon>metagenomes</taxon>
        <taxon>ecological metagenomes</taxon>
    </lineage>
</organism>
<dbReference type="PANTHER" id="PTHR21089">
    <property type="entry name" value="SHIKIMATE DEHYDROGENASE"/>
    <property type="match status" value="1"/>
</dbReference>
<keyword evidence="2" id="KW-0560">Oxidoreductase</keyword>
<dbReference type="Gene3D" id="3.40.50.720">
    <property type="entry name" value="NAD(P)-binding Rossmann-like Domain"/>
    <property type="match status" value="1"/>
</dbReference>
<comment type="caution">
    <text evidence="2">The sequence shown here is derived from an EMBL/GenBank/DDBJ whole genome shotgun (WGS) entry which is preliminary data.</text>
</comment>
<sequence length="118" mass="12759">MILNRTPEKARALAERAGCGWGPISAFDKDDFDVVVNATPIGMEPDPGSPLSADQLRAGMTVFDLVYTPPETPLLRLARSAGCETIPGTEMFVHQGCEQFRLFTGISVPPALIREVIT</sequence>